<keyword evidence="2" id="KW-1185">Reference proteome</keyword>
<dbReference type="STRING" id="1068978.AMETH_6730"/>
<evidence type="ECO:0000313" key="1">
    <source>
        <dbReference type="EMBL" id="AIJ26822.1"/>
    </source>
</evidence>
<dbReference type="HOGENOM" id="CLU_2679551_0_0_11"/>
<dbReference type="EMBL" id="CP009110">
    <property type="protein sequence ID" value="AIJ26822.1"/>
    <property type="molecule type" value="Genomic_DNA"/>
</dbReference>
<dbReference type="Proteomes" id="UP000062973">
    <property type="component" value="Chromosome"/>
</dbReference>
<gene>
    <name evidence="1" type="ORF">AMETH_6730</name>
</gene>
<proteinExistence type="predicted"/>
<reference evidence="1 2" key="1">
    <citation type="submission" date="2014-07" db="EMBL/GenBank/DDBJ databases">
        <title>Whole Genome Sequence of the Amycolatopsis methanolica 239.</title>
        <authorList>
            <person name="Tang B."/>
        </authorList>
    </citation>
    <scope>NUCLEOTIDE SEQUENCE [LARGE SCALE GENOMIC DNA]</scope>
    <source>
        <strain evidence="1 2">239</strain>
    </source>
</reference>
<name>A0A076N9U0_AMYME</name>
<dbReference type="OrthoDB" id="3637992at2"/>
<organism evidence="1 2">
    <name type="scientific">Amycolatopsis methanolica 239</name>
    <dbReference type="NCBI Taxonomy" id="1068978"/>
    <lineage>
        <taxon>Bacteria</taxon>
        <taxon>Bacillati</taxon>
        <taxon>Actinomycetota</taxon>
        <taxon>Actinomycetes</taxon>
        <taxon>Pseudonocardiales</taxon>
        <taxon>Pseudonocardiaceae</taxon>
        <taxon>Amycolatopsis</taxon>
        <taxon>Amycolatopsis methanolica group</taxon>
    </lineage>
</organism>
<dbReference type="KEGG" id="amq:AMETH_6730"/>
<dbReference type="AlphaFoldDB" id="A0A076N9U0"/>
<protein>
    <submittedName>
        <fullName evidence="1">Uncharacterized protein</fullName>
    </submittedName>
</protein>
<sequence>MLAGGVIAAAALGFGGGIASADEVPIWLVPGVDAGPLLDPTTGAPTAVLAPVYGLLTELAG</sequence>
<accession>A0A076N9U0</accession>
<dbReference type="PATRIC" id="fig|1068978.7.peg.7229"/>
<evidence type="ECO:0000313" key="2">
    <source>
        <dbReference type="Proteomes" id="UP000062973"/>
    </source>
</evidence>